<gene>
    <name evidence="1" type="ORF">BJX66DRAFT_337605</name>
</gene>
<dbReference type="SUPFAM" id="SSF54593">
    <property type="entry name" value="Glyoxalase/Bleomycin resistance protein/Dihydroxybiphenyl dioxygenase"/>
    <property type="match status" value="1"/>
</dbReference>
<evidence type="ECO:0000313" key="2">
    <source>
        <dbReference type="Proteomes" id="UP001610563"/>
    </source>
</evidence>
<dbReference type="EMBL" id="JBFTWV010000041">
    <property type="protein sequence ID" value="KAL2794815.1"/>
    <property type="molecule type" value="Genomic_DNA"/>
</dbReference>
<accession>A0ABR4G717</accession>
<dbReference type="PANTHER" id="PTHR35006:SF2">
    <property type="entry name" value="GLYOXALASE FAMILY PROTEIN (AFU_ORTHOLOGUE AFUA_5G14830)"/>
    <property type="match status" value="1"/>
</dbReference>
<dbReference type="InterPro" id="IPR029068">
    <property type="entry name" value="Glyas_Bleomycin-R_OHBP_Dase"/>
</dbReference>
<evidence type="ECO:0000313" key="1">
    <source>
        <dbReference type="EMBL" id="KAL2794815.1"/>
    </source>
</evidence>
<dbReference type="CDD" id="cd07262">
    <property type="entry name" value="VOC_like"/>
    <property type="match status" value="1"/>
</dbReference>
<comment type="caution">
    <text evidence="1">The sequence shown here is derived from an EMBL/GenBank/DDBJ whole genome shotgun (WGS) entry which is preliminary data.</text>
</comment>
<proteinExistence type="predicted"/>
<dbReference type="Gene3D" id="3.10.180.10">
    <property type="entry name" value="2,3-Dihydroxybiphenyl 1,2-Dioxygenase, domain 1"/>
    <property type="match status" value="1"/>
</dbReference>
<dbReference type="PANTHER" id="PTHR35006">
    <property type="entry name" value="GLYOXALASE FAMILY PROTEIN (AFU_ORTHOLOGUE AFUA_5G14830)"/>
    <property type="match status" value="1"/>
</dbReference>
<reference evidence="1 2" key="1">
    <citation type="submission" date="2024-07" db="EMBL/GenBank/DDBJ databases">
        <title>Section-level genome sequencing and comparative genomics of Aspergillus sections Usti and Cavernicolus.</title>
        <authorList>
            <consortium name="Lawrence Berkeley National Laboratory"/>
            <person name="Nybo J.L."/>
            <person name="Vesth T.C."/>
            <person name="Theobald S."/>
            <person name="Frisvad J.C."/>
            <person name="Larsen T.O."/>
            <person name="Kjaerboelling I."/>
            <person name="Rothschild-Mancinelli K."/>
            <person name="Lyhne E.K."/>
            <person name="Kogle M.E."/>
            <person name="Barry K."/>
            <person name="Clum A."/>
            <person name="Na H."/>
            <person name="Ledsgaard L."/>
            <person name="Lin J."/>
            <person name="Lipzen A."/>
            <person name="Kuo A."/>
            <person name="Riley R."/>
            <person name="Mondo S."/>
            <person name="Labutti K."/>
            <person name="Haridas S."/>
            <person name="Pangalinan J."/>
            <person name="Salamov A.A."/>
            <person name="Simmons B.A."/>
            <person name="Magnuson J.K."/>
            <person name="Chen J."/>
            <person name="Drula E."/>
            <person name="Henrissat B."/>
            <person name="Wiebenga A."/>
            <person name="Lubbers R.J."/>
            <person name="Gomes A.C."/>
            <person name="Makela M.R."/>
            <person name="Stajich J."/>
            <person name="Grigoriev I.V."/>
            <person name="Mortensen U.H."/>
            <person name="De Vries R.P."/>
            <person name="Baker S.E."/>
            <person name="Andersen M.R."/>
        </authorList>
    </citation>
    <scope>NUCLEOTIDE SEQUENCE [LARGE SCALE GENOMIC DNA]</scope>
    <source>
        <strain evidence="1 2">CBS 209.92</strain>
    </source>
</reference>
<dbReference type="Proteomes" id="UP001610563">
    <property type="component" value="Unassembled WGS sequence"/>
</dbReference>
<sequence>MTINHIFVWATPSKLPALRAFYRTVLAPIGYKELIVAFNETHIAYGSDYPYFWLKALPEGKETLPVHVAFDAPNWAAVDEFHKLALENGGRDNGAPGIREEMSRYPYYTAFTYDIEGNNVEAVCAPRERRTDR</sequence>
<name>A0ABR4G717_9EURO</name>
<keyword evidence="2" id="KW-1185">Reference proteome</keyword>
<protein>
    <submittedName>
        <fullName evidence="1">Glyoxalase/bleomycin resistance protein/dioxygenase</fullName>
    </submittedName>
</protein>
<organism evidence="1 2">
    <name type="scientific">Aspergillus keveii</name>
    <dbReference type="NCBI Taxonomy" id="714993"/>
    <lineage>
        <taxon>Eukaryota</taxon>
        <taxon>Fungi</taxon>
        <taxon>Dikarya</taxon>
        <taxon>Ascomycota</taxon>
        <taxon>Pezizomycotina</taxon>
        <taxon>Eurotiomycetes</taxon>
        <taxon>Eurotiomycetidae</taxon>
        <taxon>Eurotiales</taxon>
        <taxon>Aspergillaceae</taxon>
        <taxon>Aspergillus</taxon>
        <taxon>Aspergillus subgen. Nidulantes</taxon>
    </lineage>
</organism>